<accession>A0A3N6M2M8</accession>
<dbReference type="OrthoDB" id="157319at2157"/>
<keyword evidence="2" id="KW-1185">Reference proteome</keyword>
<evidence type="ECO:0000313" key="1">
    <source>
        <dbReference type="EMBL" id="RQG94664.1"/>
    </source>
</evidence>
<organism evidence="1 2">
    <name type="scientific">Natrarchaeobius chitinivorans</name>
    <dbReference type="NCBI Taxonomy" id="1679083"/>
    <lineage>
        <taxon>Archaea</taxon>
        <taxon>Methanobacteriati</taxon>
        <taxon>Methanobacteriota</taxon>
        <taxon>Stenosarchaea group</taxon>
        <taxon>Halobacteria</taxon>
        <taxon>Halobacteriales</taxon>
        <taxon>Natrialbaceae</taxon>
        <taxon>Natrarchaeobius</taxon>
    </lineage>
</organism>
<reference evidence="1 2" key="1">
    <citation type="submission" date="2018-10" db="EMBL/GenBank/DDBJ databases">
        <title>Natrarchaeobius chitinivorans gen. nov., sp. nov., and Natrarchaeobius haloalkaliphilus sp. nov., alkaliphilic, chitin-utilizing haloarchaea from hypersaline alkaline lakes.</title>
        <authorList>
            <person name="Sorokin D.Y."/>
            <person name="Elcheninov A.G."/>
            <person name="Kostrikina N.A."/>
            <person name="Bale N.J."/>
            <person name="Sinninghe Damste J.S."/>
            <person name="Khijniak T.V."/>
            <person name="Kublanov I.V."/>
            <person name="Toshchakov S.V."/>
        </authorList>
    </citation>
    <scope>NUCLEOTIDE SEQUENCE [LARGE SCALE GENOMIC DNA]</scope>
    <source>
        <strain evidence="1 2">AArcht4T</strain>
    </source>
</reference>
<gene>
    <name evidence="1" type="ORF">EA473_11330</name>
</gene>
<proteinExistence type="predicted"/>
<evidence type="ECO:0000313" key="2">
    <source>
        <dbReference type="Proteomes" id="UP000282323"/>
    </source>
</evidence>
<name>A0A3N6M2M8_NATCH</name>
<dbReference type="EMBL" id="REGA01000008">
    <property type="protein sequence ID" value="RQG94664.1"/>
    <property type="molecule type" value="Genomic_DNA"/>
</dbReference>
<sequence length="245" mass="25487">MGANAAVNPDDSDTIQWRRDASTSTAVRLCWSLGVGTFFAAISIVAFWRVYDLSGQALPWLQPVLLALAAAVAVTVLALATTGNTKGTLETLTRRLPVSSPSGTALVRAMDAAVGTVVMGVVIVGLLLGGRLVTRTGALDPVGATPFTGAVALLIPLALVALVFSSFLRSAGALDRDDATLYLFDPEQAVDLATIDAVSSRQFGGVVVLKLRYAQPDGRYVPGPRRIVVPPSVAAEIERAVASES</sequence>
<dbReference type="RefSeq" id="WP_124195736.1">
    <property type="nucleotide sequence ID" value="NZ_REGA01000008.1"/>
</dbReference>
<comment type="caution">
    <text evidence="1">The sequence shown here is derived from an EMBL/GenBank/DDBJ whole genome shotgun (WGS) entry which is preliminary data.</text>
</comment>
<dbReference type="AlphaFoldDB" id="A0A3N6M2M8"/>
<dbReference type="Proteomes" id="UP000282323">
    <property type="component" value="Unassembled WGS sequence"/>
</dbReference>
<protein>
    <submittedName>
        <fullName evidence="1">Uncharacterized protein</fullName>
    </submittedName>
</protein>